<organism evidence="6 7">
    <name type="scientific">Streptosporangium becharense</name>
    <dbReference type="NCBI Taxonomy" id="1816182"/>
    <lineage>
        <taxon>Bacteria</taxon>
        <taxon>Bacillati</taxon>
        <taxon>Actinomycetota</taxon>
        <taxon>Actinomycetes</taxon>
        <taxon>Streptosporangiales</taxon>
        <taxon>Streptosporangiaceae</taxon>
        <taxon>Streptosporangium</taxon>
    </lineage>
</organism>
<keyword evidence="7" id="KW-1185">Reference proteome</keyword>
<evidence type="ECO:0000256" key="3">
    <source>
        <dbReference type="ARBA" id="ARBA00023163"/>
    </source>
</evidence>
<dbReference type="InterPro" id="IPR036271">
    <property type="entry name" value="Tet_transcr_reg_TetR-rel_C_sf"/>
</dbReference>
<dbReference type="Pfam" id="PF00440">
    <property type="entry name" value="TetR_N"/>
    <property type="match status" value="1"/>
</dbReference>
<dbReference type="GO" id="GO:0000976">
    <property type="term" value="F:transcription cis-regulatory region binding"/>
    <property type="evidence" value="ECO:0007669"/>
    <property type="project" value="TreeGrafter"/>
</dbReference>
<dbReference type="InterPro" id="IPR050109">
    <property type="entry name" value="HTH-type_TetR-like_transc_reg"/>
</dbReference>
<gene>
    <name evidence="6" type="ORF">F4562_006015</name>
</gene>
<dbReference type="InterPro" id="IPR009057">
    <property type="entry name" value="Homeodomain-like_sf"/>
</dbReference>
<reference evidence="6 7" key="1">
    <citation type="submission" date="2020-08" db="EMBL/GenBank/DDBJ databases">
        <title>Sequencing the genomes of 1000 actinobacteria strains.</title>
        <authorList>
            <person name="Klenk H.-P."/>
        </authorList>
    </citation>
    <scope>NUCLEOTIDE SEQUENCE [LARGE SCALE GENOMIC DNA]</scope>
    <source>
        <strain evidence="6 7">DSM 46887</strain>
    </source>
</reference>
<feature type="domain" description="HTH tetR-type" evidence="5">
    <location>
        <begin position="6"/>
        <end position="66"/>
    </location>
</feature>
<feature type="DNA-binding region" description="H-T-H motif" evidence="4">
    <location>
        <begin position="29"/>
        <end position="48"/>
    </location>
</feature>
<evidence type="ECO:0000313" key="6">
    <source>
        <dbReference type="EMBL" id="MBB5822953.1"/>
    </source>
</evidence>
<dbReference type="InterPro" id="IPR001647">
    <property type="entry name" value="HTH_TetR"/>
</dbReference>
<name>A0A7W9IMP8_9ACTN</name>
<dbReference type="SUPFAM" id="SSF46689">
    <property type="entry name" value="Homeodomain-like"/>
    <property type="match status" value="1"/>
</dbReference>
<evidence type="ECO:0000256" key="2">
    <source>
        <dbReference type="ARBA" id="ARBA00023125"/>
    </source>
</evidence>
<comment type="caution">
    <text evidence="6">The sequence shown here is derived from an EMBL/GenBank/DDBJ whole genome shotgun (WGS) entry which is preliminary data.</text>
</comment>
<dbReference type="PANTHER" id="PTHR30055">
    <property type="entry name" value="HTH-TYPE TRANSCRIPTIONAL REGULATOR RUTR"/>
    <property type="match status" value="1"/>
</dbReference>
<dbReference type="SUPFAM" id="SSF48498">
    <property type="entry name" value="Tetracyclin repressor-like, C-terminal domain"/>
    <property type="match status" value="1"/>
</dbReference>
<dbReference type="PROSITE" id="PS50977">
    <property type="entry name" value="HTH_TETR_2"/>
    <property type="match status" value="1"/>
</dbReference>
<accession>A0A7W9IMP8</accession>
<dbReference type="RefSeq" id="WP_184539807.1">
    <property type="nucleotide sequence ID" value="NZ_JACHMP010000001.1"/>
</dbReference>
<sequence length="213" mass="23319">MTSGDGDRRETILRVATRLFAALGYDATTTSQIVEATGLSADALREEFGSRRELYLAVMERAYLAERASLEAALRGGSAATPEQTALMVHRIVDHYIDFCLAWPEVPALWLHRWLSDASDLTSVERDYVRPLLEMGGDAVGPAVSAGHIAPDADLDLLFAAMIWCVHGFMLGGVLGADDRRHGADDPEMLRRFRGWLHRTLHRAAGLPGPPPS</sequence>
<evidence type="ECO:0000256" key="1">
    <source>
        <dbReference type="ARBA" id="ARBA00023015"/>
    </source>
</evidence>
<evidence type="ECO:0000313" key="7">
    <source>
        <dbReference type="Proteomes" id="UP000540685"/>
    </source>
</evidence>
<protein>
    <submittedName>
        <fullName evidence="6">AcrR family transcriptional regulator</fullName>
    </submittedName>
</protein>
<keyword evidence="2 4" id="KW-0238">DNA-binding</keyword>
<dbReference type="EMBL" id="JACHMP010000001">
    <property type="protein sequence ID" value="MBB5822953.1"/>
    <property type="molecule type" value="Genomic_DNA"/>
</dbReference>
<dbReference type="Gene3D" id="1.10.357.10">
    <property type="entry name" value="Tetracycline Repressor, domain 2"/>
    <property type="match status" value="1"/>
</dbReference>
<keyword evidence="1" id="KW-0805">Transcription regulation</keyword>
<evidence type="ECO:0000259" key="5">
    <source>
        <dbReference type="PROSITE" id="PS50977"/>
    </source>
</evidence>
<dbReference type="GO" id="GO:0003700">
    <property type="term" value="F:DNA-binding transcription factor activity"/>
    <property type="evidence" value="ECO:0007669"/>
    <property type="project" value="TreeGrafter"/>
</dbReference>
<evidence type="ECO:0000256" key="4">
    <source>
        <dbReference type="PROSITE-ProRule" id="PRU00335"/>
    </source>
</evidence>
<dbReference type="PANTHER" id="PTHR30055:SF234">
    <property type="entry name" value="HTH-TYPE TRANSCRIPTIONAL REGULATOR BETI"/>
    <property type="match status" value="1"/>
</dbReference>
<dbReference type="AlphaFoldDB" id="A0A7W9IMP8"/>
<proteinExistence type="predicted"/>
<keyword evidence="3" id="KW-0804">Transcription</keyword>
<dbReference type="Proteomes" id="UP000540685">
    <property type="component" value="Unassembled WGS sequence"/>
</dbReference>